<dbReference type="PANTHER" id="PTHR24120">
    <property type="entry name" value="GH07239P"/>
    <property type="match status" value="1"/>
</dbReference>
<dbReference type="PROSITE" id="PS50088">
    <property type="entry name" value="ANK_REPEAT"/>
    <property type="match status" value="3"/>
</dbReference>
<comment type="caution">
    <text evidence="4">The sequence shown here is derived from an EMBL/GenBank/DDBJ whole genome shotgun (WGS) entry which is preliminary data.</text>
</comment>
<evidence type="ECO:0000313" key="5">
    <source>
        <dbReference type="Proteomes" id="UP000315496"/>
    </source>
</evidence>
<feature type="repeat" description="ANK" evidence="1">
    <location>
        <begin position="29"/>
        <end position="49"/>
    </location>
</feature>
<evidence type="ECO:0000259" key="3">
    <source>
        <dbReference type="PROSITE" id="PS50089"/>
    </source>
</evidence>
<evidence type="ECO:0000256" key="1">
    <source>
        <dbReference type="PROSITE-ProRule" id="PRU00023"/>
    </source>
</evidence>
<keyword evidence="2" id="KW-0863">Zinc-finger</keyword>
<reference evidence="4 5" key="1">
    <citation type="submission" date="2019-05" db="EMBL/GenBank/DDBJ databases">
        <title>The compact genome of Giardia muris reveals important steps in the evolution of intestinal protozoan parasites.</title>
        <authorList>
            <person name="Xu F."/>
            <person name="Jimenez-Gonzalez A."/>
            <person name="Einarsson E."/>
            <person name="Astvaldsson A."/>
            <person name="Peirasmaki D."/>
            <person name="Eckmann L."/>
            <person name="Andersson J.O."/>
            <person name="Svard S.G."/>
            <person name="Jerlstrom-Hultqvist J."/>
        </authorList>
    </citation>
    <scope>NUCLEOTIDE SEQUENCE [LARGE SCALE GENOMIC DNA]</scope>
    <source>
        <strain evidence="4 5">Roberts-Thomson</strain>
    </source>
</reference>
<dbReference type="Pfam" id="PF12796">
    <property type="entry name" value="Ank_2"/>
    <property type="match status" value="14"/>
</dbReference>
<dbReference type="InterPro" id="IPR036770">
    <property type="entry name" value="Ankyrin_rpt-contain_sf"/>
</dbReference>
<dbReference type="InterPro" id="IPR002110">
    <property type="entry name" value="Ankyrin_rpt"/>
</dbReference>
<feature type="repeat" description="ANK" evidence="1">
    <location>
        <begin position="202"/>
        <end position="234"/>
    </location>
</feature>
<feature type="repeat" description="ANK" evidence="1">
    <location>
        <begin position="1974"/>
        <end position="1996"/>
    </location>
</feature>
<name>A0A4Z1SRD4_GIAMU</name>
<dbReference type="SUPFAM" id="SSF57850">
    <property type="entry name" value="RING/U-box"/>
    <property type="match status" value="1"/>
</dbReference>
<dbReference type="OrthoDB" id="539213at2759"/>
<dbReference type="VEuPathDB" id="GiardiaDB:GMRT_11420"/>
<keyword evidence="2" id="KW-0479">Metal-binding</keyword>
<keyword evidence="1" id="KW-0040">ANK repeat</keyword>
<dbReference type="Pfam" id="PF00023">
    <property type="entry name" value="Ank"/>
    <property type="match status" value="2"/>
</dbReference>
<accession>A0A4Z1SRD4</accession>
<dbReference type="InterPro" id="IPR001841">
    <property type="entry name" value="Znf_RING"/>
</dbReference>
<dbReference type="InterPro" id="IPR013083">
    <property type="entry name" value="Znf_RING/FYVE/PHD"/>
</dbReference>
<dbReference type="Proteomes" id="UP000315496">
    <property type="component" value="Chromosome 2"/>
</dbReference>
<dbReference type="EMBL" id="VDLU01000002">
    <property type="protein sequence ID" value="TNJ28280.1"/>
    <property type="molecule type" value="Genomic_DNA"/>
</dbReference>
<protein>
    <submittedName>
        <fullName evidence="4">Ankyrin repeat protein 2</fullName>
    </submittedName>
</protein>
<evidence type="ECO:0000313" key="4">
    <source>
        <dbReference type="EMBL" id="TNJ28280.1"/>
    </source>
</evidence>
<evidence type="ECO:0000256" key="2">
    <source>
        <dbReference type="PROSITE-ProRule" id="PRU00175"/>
    </source>
</evidence>
<proteinExistence type="predicted"/>
<dbReference type="GO" id="GO:0008270">
    <property type="term" value="F:zinc ion binding"/>
    <property type="evidence" value="ECO:0007669"/>
    <property type="project" value="UniProtKB-KW"/>
</dbReference>
<dbReference type="PROSITE" id="PS50297">
    <property type="entry name" value="ANK_REP_REGION"/>
    <property type="match status" value="2"/>
</dbReference>
<keyword evidence="5" id="KW-1185">Reference proteome</keyword>
<gene>
    <name evidence="4" type="ORF">GMRT_11420</name>
</gene>
<organism evidence="4 5">
    <name type="scientific">Giardia muris</name>
    <dbReference type="NCBI Taxonomy" id="5742"/>
    <lineage>
        <taxon>Eukaryota</taxon>
        <taxon>Metamonada</taxon>
        <taxon>Diplomonadida</taxon>
        <taxon>Hexamitidae</taxon>
        <taxon>Giardiinae</taxon>
        <taxon>Giardia</taxon>
    </lineage>
</organism>
<dbReference type="SMART" id="SM00248">
    <property type="entry name" value="ANK"/>
    <property type="match status" value="44"/>
</dbReference>
<feature type="domain" description="RING-type" evidence="3">
    <location>
        <begin position="2174"/>
        <end position="2212"/>
    </location>
</feature>
<dbReference type="Pfam" id="PF13920">
    <property type="entry name" value="zf-C3HC4_3"/>
    <property type="match status" value="1"/>
</dbReference>
<dbReference type="PANTHER" id="PTHR24120:SF4">
    <property type="entry name" value="GH07239P"/>
    <property type="match status" value="1"/>
</dbReference>
<dbReference type="SUPFAM" id="SSF48403">
    <property type="entry name" value="Ankyrin repeat"/>
    <property type="match status" value="7"/>
</dbReference>
<dbReference type="Gene3D" id="3.30.40.10">
    <property type="entry name" value="Zinc/RING finger domain, C3HC4 (zinc finger)"/>
    <property type="match status" value="1"/>
</dbReference>
<keyword evidence="2" id="KW-0862">Zinc</keyword>
<dbReference type="PROSITE" id="PS50089">
    <property type="entry name" value="ZF_RING_2"/>
    <property type="match status" value="1"/>
</dbReference>
<sequence length="2223" mass="244783">MTSLIDAAETGNIAAVRALLAQARQRNEKGETALMLAAKRGHAQIVELLRGKEAHLKDSYGYTALMHAAKYNRTEAIKLLLESERGMQNSNGGTALSIAACAGNVDAVELLRDEVHIKNNNGENAIAQAEDSLRRARTGRDEERISDCLAILDIAVEEVPLLLQEPPRRPVQPLRSLHQAVQDDDLDTIRANQSLYGVQNGKGMTALMVAAANGKEQAAKLLVEAEARMCDRSGQTALMYAVVNRKETLVELLSEYELGMRDKNGKTGLLRAVEIGAYQISRILFEEHQIPSASGKTPLLVLERILQTATPDKFSTYYNIYFDLCKLEGVMPKYTEMKLEPPKVVPSSSLLNEKLDSVSSSSSETEEESVSDSWHFKVELAQRADWPQTELFLKDKTILMLLAAAGIDAEIPNYRSELRCQDSLGRTALIYAAEKGHILCAQQLLEECTLSDNKRVTALMYAVRARANDVVALLAPKEAGMFDSSNWTATLYAVECDNPDALDALGEEVTSFAGTGPSALQLAIQKNRFACADKLSGQAGYQNSEGQTALMLAAEHGYAISDDVLRREIGYQDSNKDTALMYAIRAKNVEMAARLSAEVQRSNSLGETPLSLASALRNVPLIRVIAEALRKEGADPFEYARSAALPFALRVLLAERANQSIEEVEAKKITALMLAAYLGEGVYINALSDEAEKRDMHGETAIMYAIRGGHADILDFFKSDPAVKENIIRVLDLSVQLGQKDCVVALLPYAAKLQPCEVAKRQLTPLMLAAITGHVESLALFQDLEFAQDSSGKTALMYAAINNYFKCAQMLLSQLRMVDEHGETALMLAVKAHSTDVLPLLTEEVGLQNSEGFTALMYAMDLMKPEEIPGCLLSEARLVDKSGCRACTIAVKKGNKKLVELLLGAMRDEGDSTTSLLTIAERFQEDACLRFLLSDMAGLRRQEASLPFNILAVLANKPEYLVLQEDTLGKRDSQGRTALMHAAKKGYAICVEKLLGEQGCRDTNGNTALFYAIEANSLECVNLLTDELRLNDTNNVPPYRRAFELSHVNLTEHLLKLAAPDSTSPTDAAYRLGEQELLRRLLVLRAGQNYKNWEQFTTLMLAVRAGDATITQAFVDELDMPSFDKRKAISLAFDGGNSECIQIVFRRVTLPPEDYQDVLPRLSPGLARDLVEDFILAAASLTREEFDDGKWTFLMLAARFDQLVLMSIYENDVGKKDARGRTALMHAAEAGSELAVQKLLDHEQGAVDAENLTALAHALFARKVQCAELLVSECDIQDRTPRSVLDVVIEAGMYGFVKHVLEKPLDASKSLYELTLKQSDSRYRKCLLLGGAGADFPVMNLSDLTELMVVAISGQVRYIQQFIDQQGICDSTGSTALMYAVRFNQTACAELLLSEAGMETKNGETALMFASQADNRKLVEALLKSEEGRQTVDGRSALMFAAEAGSGECVRLLLSEVELCDKRGTTALMLAARAGHRKVVAILAELQKGRANELGETALMWAAKSGQASCLDLLCSEVKMHDAQGWTALMYSVHHQHENCLRKLVKYEQGCTTPSGMTALMLAAQEGNLTAANQLAGELRMQDAQGYTALLYALETGQTDCACFLMDEANLVTIDGRKSIDIAVERGNGTCLQMLLSRTLQLSPAEVTAKKYTALMLSAMADSVSCIRIFLSSIHAKDSDGRTALMHAAMRGNVASVGLLLDERGAIDKEGYTALMLAISEDHLECIDYLLLESPIHAADGCSALALAVRKNKEELVTRLAEVGNQSVLIAAVRERSTEYLQKYLTHIGKRDPNGMTALMHAVRSQYVEAVIHLKGESKLQNNAGQTALMFAAELGNEKLVRLLSSDELGIQDNEGRTALMYAVQRDSMPCVELLLREVNKPAADGKYAYTLAAEQKRGNIVRRILRSVPGYQPSDSELDIAIGLEDTACIQFLLRDQRNLPAKGMSELMVAALNGNERVVEMYLDQAKRHDQEGRTALMYAARKGSLPCVRLLVQECGLQDETGMTALMYAVDRNHEELVRFLAPHECGLTNKIGRTALALAFRNDKRILFRYLISEVSVPDLKGRNLLVAEKDNHAQLRYDYLLTTWAFHTQTPTTLGERVRAIYQCIDDFMTEYHVTEDEQEMIIALLEALMEAFVGSFEPESTSGIKTSIKELSDAFYEYEFSSSNDMFCTICVNQFRNCLFLPCRHFSVCSTCHHAGITANKCPLCRTQIDQVIFLDV</sequence>
<dbReference type="Gene3D" id="1.25.40.20">
    <property type="entry name" value="Ankyrin repeat-containing domain"/>
    <property type="match status" value="12"/>
</dbReference>